<dbReference type="GO" id="GO:0016788">
    <property type="term" value="F:hydrolase activity, acting on ester bonds"/>
    <property type="evidence" value="ECO:0007669"/>
    <property type="project" value="UniProtKB-UniRule"/>
</dbReference>
<keyword evidence="4 5" id="KW-0862">Zinc</keyword>
<dbReference type="STRING" id="910964.GEAM_1911"/>
<keyword evidence="10" id="KW-1185">Reference proteome</keyword>
<accession>A0A085GA48</accession>
<evidence type="ECO:0000313" key="9">
    <source>
        <dbReference type="EMBL" id="KFC80593.1"/>
    </source>
</evidence>
<keyword evidence="1 5" id="KW-0056">Arginine metabolism</keyword>
<sequence>MFDFLAQTLSAEAPAAITGQTPNLDWIWREEGILELSPHQTCHSAVVISAGIHGNETAPIELLNQLVSELLSGHRPLHVRLLVLLGNPASMRINKRFVDADMNRMFGGRHTRYCPTGETRRAHELEQAMALFYRTSTAAGATYRYHYDLHTAIRGSLHVRFGMLPLQDRPYSPDMLKWLDAAGLDALVYHRSPGGTFTHFSSEVFGADSCTLELGKALPFGSNDHQQFTGIRLALQSLVSATQLPSRHADQPLESYRVTQDIIRSKEDFQLHVPAAALNFTPYPKGFLIAEESGKVYQVEKNEEFVLFPNPSVAMGLRAGLMLERF</sequence>
<dbReference type="InterPro" id="IPR050178">
    <property type="entry name" value="AspA/AstE_fam"/>
</dbReference>
<feature type="binding site" evidence="5">
    <location>
        <position position="56"/>
    </location>
    <ligand>
        <name>Zn(2+)</name>
        <dbReference type="ChEBI" id="CHEBI:29105"/>
    </ligand>
</feature>
<dbReference type="InterPro" id="IPR007036">
    <property type="entry name" value="Aste_AspA_hybrid_dom"/>
</dbReference>
<feature type="binding site" evidence="5">
    <location>
        <position position="53"/>
    </location>
    <ligand>
        <name>Zn(2+)</name>
        <dbReference type="ChEBI" id="CHEBI:29105"/>
    </ligand>
</feature>
<dbReference type="GeneID" id="78380256"/>
<dbReference type="InterPro" id="IPR055438">
    <property type="entry name" value="AstE_AspA_cat"/>
</dbReference>
<dbReference type="Pfam" id="PF24827">
    <property type="entry name" value="AstE_AspA_cat"/>
    <property type="match status" value="1"/>
</dbReference>
<dbReference type="Proteomes" id="UP000028640">
    <property type="component" value="Unassembled WGS sequence"/>
</dbReference>
<feature type="active site" evidence="5">
    <location>
        <position position="213"/>
    </location>
</feature>
<keyword evidence="3 5" id="KW-0378">Hydrolase</keyword>
<comment type="pathway">
    <text evidence="5">Amino-acid degradation; L-arginine degradation via AST pathway; L-glutamate and succinate from L-arginine: step 5/5.</text>
</comment>
<reference evidence="9 10" key="1">
    <citation type="submission" date="2014-05" db="EMBL/GenBank/DDBJ databases">
        <title>ATOL: Assembling a taxonomically balanced genome-scale reconstruction of the evolutionary history of the Enterobacteriaceae.</title>
        <authorList>
            <person name="Plunkett G.III."/>
            <person name="Neeno-Eckwall E.C."/>
            <person name="Glasner J.D."/>
            <person name="Perna N.T."/>
        </authorList>
    </citation>
    <scope>NUCLEOTIDE SEQUENCE [LARGE SCALE GENOMIC DNA]</scope>
    <source>
        <strain evidence="9 10">ATCC 33852</strain>
    </source>
</reference>
<evidence type="ECO:0000256" key="3">
    <source>
        <dbReference type="ARBA" id="ARBA00022801"/>
    </source>
</evidence>
<dbReference type="Pfam" id="PF04952">
    <property type="entry name" value="AstE_AspA_hybrid"/>
    <property type="match status" value="1"/>
</dbReference>
<dbReference type="AlphaFoldDB" id="A0A085GA48"/>
<evidence type="ECO:0000256" key="5">
    <source>
        <dbReference type="HAMAP-Rule" id="MF_00767"/>
    </source>
</evidence>
<feature type="domain" description="AstE/AspA barrel-sandwich hybrid" evidence="7">
    <location>
        <begin position="252"/>
        <end position="325"/>
    </location>
</feature>
<dbReference type="EMBL" id="JMPJ01000053">
    <property type="protein sequence ID" value="KFC80593.1"/>
    <property type="molecule type" value="Genomic_DNA"/>
</dbReference>
<proteinExistence type="inferred from homology"/>
<comment type="caution">
    <text evidence="9">The sequence shown here is derived from an EMBL/GenBank/DDBJ whole genome shotgun (WGS) entry which is preliminary data.</text>
</comment>
<evidence type="ECO:0000259" key="7">
    <source>
        <dbReference type="Pfam" id="PF04952"/>
    </source>
</evidence>
<comment type="catalytic activity">
    <reaction evidence="5">
        <text>N-succinyl-L-glutamate + H2O = L-glutamate + succinate</text>
        <dbReference type="Rhea" id="RHEA:15169"/>
        <dbReference type="ChEBI" id="CHEBI:15377"/>
        <dbReference type="ChEBI" id="CHEBI:29985"/>
        <dbReference type="ChEBI" id="CHEBI:30031"/>
        <dbReference type="ChEBI" id="CHEBI:58763"/>
        <dbReference type="EC" id="3.5.1.96"/>
    </reaction>
</comment>
<dbReference type="SUPFAM" id="SSF53187">
    <property type="entry name" value="Zn-dependent exopeptidases"/>
    <property type="match status" value="1"/>
</dbReference>
<feature type="domain" description="Succinylglutamate desuccinylase/Aspartoacylase catalytic" evidence="8">
    <location>
        <begin position="45"/>
        <end position="235"/>
    </location>
</feature>
<dbReference type="eggNOG" id="COG2988">
    <property type="taxonomic scope" value="Bacteria"/>
</dbReference>
<comment type="cofactor">
    <cofactor evidence="5">
        <name>Zn(2+)</name>
        <dbReference type="ChEBI" id="CHEBI:29105"/>
    </cofactor>
    <text evidence="5">Binds 1 zinc ion per subunit.</text>
</comment>
<dbReference type="CDD" id="cd03855">
    <property type="entry name" value="M14_ASTE"/>
    <property type="match status" value="1"/>
</dbReference>
<dbReference type="GO" id="GO:0019545">
    <property type="term" value="P:L-arginine catabolic process to succinate"/>
    <property type="evidence" value="ECO:0007669"/>
    <property type="project" value="UniProtKB-UniRule"/>
</dbReference>
<dbReference type="PANTHER" id="PTHR15162:SF7">
    <property type="entry name" value="SUCCINYLGLUTAMATE DESUCCINYLASE"/>
    <property type="match status" value="1"/>
</dbReference>
<keyword evidence="2 5" id="KW-0479">Metal-binding</keyword>
<comment type="similarity">
    <text evidence="5">Belongs to the AspA/AstE family. Succinylglutamate desuccinylase subfamily.</text>
</comment>
<dbReference type="EC" id="3.5.1.96" evidence="5 6"/>
<evidence type="ECO:0000256" key="4">
    <source>
        <dbReference type="ARBA" id="ARBA00022833"/>
    </source>
</evidence>
<dbReference type="InterPro" id="IPR016681">
    <property type="entry name" value="SuccinylGlu_desuccinylase"/>
</dbReference>
<evidence type="ECO:0000256" key="1">
    <source>
        <dbReference type="ARBA" id="ARBA00022503"/>
    </source>
</evidence>
<dbReference type="UniPathway" id="UPA00185">
    <property type="reaction ID" value="UER00283"/>
</dbReference>
<dbReference type="GO" id="GO:0009017">
    <property type="term" value="F:succinylglutamate desuccinylase activity"/>
    <property type="evidence" value="ECO:0007669"/>
    <property type="project" value="UniProtKB-UniRule"/>
</dbReference>
<gene>
    <name evidence="5 9" type="primary">astE</name>
    <name evidence="9" type="ORF">GEAM_1911</name>
</gene>
<dbReference type="PIRSF" id="PIRSF017020">
    <property type="entry name" value="AstE"/>
    <property type="match status" value="1"/>
</dbReference>
<dbReference type="HAMAP" id="MF_00767">
    <property type="entry name" value="Arg_catab_AstE"/>
    <property type="match status" value="1"/>
</dbReference>
<protein>
    <recommendedName>
        <fullName evidence="5 6">Succinylglutamate desuccinylase</fullName>
        <ecNumber evidence="5 6">3.5.1.96</ecNumber>
    </recommendedName>
</protein>
<dbReference type="NCBIfam" id="TIGR03242">
    <property type="entry name" value="arg_catab_astE"/>
    <property type="match status" value="1"/>
</dbReference>
<dbReference type="RefSeq" id="WP_034790920.1">
    <property type="nucleotide sequence ID" value="NZ_JMPJ01000053.1"/>
</dbReference>
<dbReference type="OrthoDB" id="5290473at2"/>
<name>A0A085GA48_EWIA3</name>
<dbReference type="GO" id="GO:0019544">
    <property type="term" value="P:L-arginine catabolic process to L-glutamate"/>
    <property type="evidence" value="ECO:0007669"/>
    <property type="project" value="UniProtKB-UniRule"/>
</dbReference>
<feature type="binding site" evidence="5">
    <location>
        <position position="150"/>
    </location>
    <ligand>
        <name>Zn(2+)</name>
        <dbReference type="ChEBI" id="CHEBI:29105"/>
    </ligand>
</feature>
<evidence type="ECO:0000256" key="2">
    <source>
        <dbReference type="ARBA" id="ARBA00022723"/>
    </source>
</evidence>
<dbReference type="NCBIfam" id="NF003706">
    <property type="entry name" value="PRK05324.1"/>
    <property type="match status" value="1"/>
</dbReference>
<dbReference type="Gene3D" id="3.40.630.10">
    <property type="entry name" value="Zn peptidases"/>
    <property type="match status" value="1"/>
</dbReference>
<evidence type="ECO:0000313" key="10">
    <source>
        <dbReference type="Proteomes" id="UP000028640"/>
    </source>
</evidence>
<dbReference type="GO" id="GO:0008270">
    <property type="term" value="F:zinc ion binding"/>
    <property type="evidence" value="ECO:0007669"/>
    <property type="project" value="UniProtKB-UniRule"/>
</dbReference>
<evidence type="ECO:0000256" key="6">
    <source>
        <dbReference type="NCBIfam" id="TIGR03242"/>
    </source>
</evidence>
<evidence type="ECO:0000259" key="8">
    <source>
        <dbReference type="Pfam" id="PF24827"/>
    </source>
</evidence>
<comment type="function">
    <text evidence="5">Transforms N(2)-succinylglutamate into succinate and glutamate.</text>
</comment>
<dbReference type="PANTHER" id="PTHR15162">
    <property type="entry name" value="ASPARTOACYLASE"/>
    <property type="match status" value="1"/>
</dbReference>
<organism evidence="9 10">
    <name type="scientific">Ewingella americana (strain ATCC 33852 / DSM 4580 / CCUG 14506 / JCM 5911 / LMG 7869 / NCTC 12157 / CDC 1468-78)</name>
    <dbReference type="NCBI Taxonomy" id="910964"/>
    <lineage>
        <taxon>Bacteria</taxon>
        <taxon>Pseudomonadati</taxon>
        <taxon>Pseudomonadota</taxon>
        <taxon>Gammaproteobacteria</taxon>
        <taxon>Enterobacterales</taxon>
        <taxon>Yersiniaceae</taxon>
        <taxon>Ewingella</taxon>
    </lineage>
</organism>